<protein>
    <submittedName>
        <fullName evidence="2">4-diphosphocytidyl-2C-methyl-D-erythritolsynthase</fullName>
    </submittedName>
    <submittedName>
        <fullName evidence="3">NTP transferase domain-containing protein</fullName>
    </submittedName>
</protein>
<dbReference type="GO" id="GO:0016779">
    <property type="term" value="F:nucleotidyltransferase activity"/>
    <property type="evidence" value="ECO:0007669"/>
    <property type="project" value="UniProtKB-ARBA"/>
</dbReference>
<dbReference type="SUPFAM" id="SSF53448">
    <property type="entry name" value="Nucleotide-diphospho-sugar transferases"/>
    <property type="match status" value="1"/>
</dbReference>
<dbReference type="PANTHER" id="PTHR43777:SF1">
    <property type="entry name" value="MOLYBDENUM COFACTOR CYTIDYLYLTRANSFERASE"/>
    <property type="match status" value="1"/>
</dbReference>
<evidence type="ECO:0000313" key="2">
    <source>
        <dbReference type="EMBL" id="CEA12380.1"/>
    </source>
</evidence>
<dbReference type="PANTHER" id="PTHR43777">
    <property type="entry name" value="MOLYBDENUM COFACTOR CYTIDYLYLTRANSFERASE"/>
    <property type="match status" value="1"/>
</dbReference>
<dbReference type="Gene3D" id="3.90.550.10">
    <property type="entry name" value="Spore Coat Polysaccharide Biosynthesis Protein SpsA, Chain A"/>
    <property type="match status" value="1"/>
</dbReference>
<feature type="domain" description="MobA-like NTP transferase" evidence="1">
    <location>
        <begin position="6"/>
        <end position="174"/>
    </location>
</feature>
<sequence>MNGVSCIITAAGKNRRMREDLKSKGMEIRHKLLLEINGDPLINFTVKNALRTDIDECIVVLGHFMDELYPVLESITDSRLHIIENPEVEVELSQTLLNGVLNSKYDYCLCLAGDQPTVTTPTIQNLLDQLTNSQDSENTISILARGRTGYLNSAEGLGMPFACHTSLLKRYLSGAEDNLNPILRRMVAEGVSLYGVPGENELELVNINRYHDYLKVLDGLKKLN</sequence>
<keyword evidence="3" id="KW-0808">Transferase</keyword>
<dbReference type="EMBL" id="LN515531">
    <property type="protein sequence ID" value="CEA12380.1"/>
    <property type="molecule type" value="Genomic_DNA"/>
</dbReference>
<evidence type="ECO:0000259" key="1">
    <source>
        <dbReference type="Pfam" id="PF12804"/>
    </source>
</evidence>
<accession>A0A090I3U9</accession>
<reference evidence="3" key="2">
    <citation type="submission" date="2020-10" db="EMBL/GenBank/DDBJ databases">
        <title>Dehalococcoides mccartyi of a TCE/Cr reducing biochatode.</title>
        <authorList>
            <person name="Matturro B."/>
        </authorList>
    </citation>
    <scope>NUCLEOTIDE SEQUENCE</scope>
    <source>
        <strain evidence="3">Bin2</strain>
    </source>
</reference>
<dbReference type="KEGG" id="mfi:DSM1535_0014"/>
<gene>
    <name evidence="2" type="ORF">DSM1535_0014</name>
    <name evidence="3" type="ORF">ISP06_11620</name>
</gene>
<name>A0A090I3U9_METFO</name>
<organism evidence="2">
    <name type="scientific">Methanobacterium formicicum</name>
    <dbReference type="NCBI Taxonomy" id="2162"/>
    <lineage>
        <taxon>Archaea</taxon>
        <taxon>Methanobacteriati</taxon>
        <taxon>Methanobacteriota</taxon>
        <taxon>Methanomada group</taxon>
        <taxon>Methanobacteria</taxon>
        <taxon>Methanobacteriales</taxon>
        <taxon>Methanobacteriaceae</taxon>
        <taxon>Methanobacterium</taxon>
    </lineage>
</organism>
<dbReference type="InterPro" id="IPR029044">
    <property type="entry name" value="Nucleotide-diphossugar_trans"/>
</dbReference>
<dbReference type="EMBL" id="JADIIL010000039">
    <property type="protein sequence ID" value="MBF4476097.1"/>
    <property type="molecule type" value="Genomic_DNA"/>
</dbReference>
<dbReference type="PATRIC" id="fig|2162.9.peg.15"/>
<dbReference type="AlphaFoldDB" id="A0A090I3U9"/>
<dbReference type="InterPro" id="IPR025877">
    <property type="entry name" value="MobA-like_NTP_Trfase"/>
</dbReference>
<dbReference type="RefSeq" id="WP_048071738.1">
    <property type="nucleotide sequence ID" value="NZ_JADIIL010000039.1"/>
</dbReference>
<reference evidence="2" key="1">
    <citation type="submission" date="2014-08" db="EMBL/GenBank/DDBJ databases">
        <authorList>
            <person name="Wibberg D."/>
        </authorList>
    </citation>
    <scope>NUCLEOTIDE SEQUENCE</scope>
</reference>
<dbReference type="Proteomes" id="UP000606900">
    <property type="component" value="Unassembled WGS sequence"/>
</dbReference>
<proteinExistence type="predicted"/>
<dbReference type="Pfam" id="PF12804">
    <property type="entry name" value="NTP_transf_3"/>
    <property type="match status" value="1"/>
</dbReference>
<evidence type="ECO:0000313" key="3">
    <source>
        <dbReference type="EMBL" id="MBF4476097.1"/>
    </source>
</evidence>